<feature type="domain" description="Transposase IS110-like N-terminal" evidence="1">
    <location>
        <begin position="14"/>
        <end position="112"/>
    </location>
</feature>
<comment type="caution">
    <text evidence="2">The sequence shown here is derived from an EMBL/GenBank/DDBJ whole genome shotgun (WGS) entry which is preliminary data.</text>
</comment>
<dbReference type="PANTHER" id="PTHR33055:SF13">
    <property type="entry name" value="TRANSPOSASE"/>
    <property type="match status" value="1"/>
</dbReference>
<reference evidence="2 3" key="1">
    <citation type="submission" date="2013-04" db="EMBL/GenBank/DDBJ databases">
        <title>The Genome Sequence of Parabacteroides goldsteinii DSM 19448.</title>
        <authorList>
            <consortium name="The Broad Institute Genomics Platform"/>
            <person name="Earl A."/>
            <person name="Ward D."/>
            <person name="Feldgarden M."/>
            <person name="Gevers D."/>
            <person name="Martens E."/>
            <person name="Sakamoto M."/>
            <person name="Benno Y."/>
            <person name="Song Y."/>
            <person name="Liu C."/>
            <person name="Lee J."/>
            <person name="Bolanos M."/>
            <person name="Vaisanen M.L."/>
            <person name="Finegold S.M."/>
            <person name="Walker B."/>
            <person name="Young S."/>
            <person name="Zeng Q."/>
            <person name="Gargeya S."/>
            <person name="Fitzgerald M."/>
            <person name="Haas B."/>
            <person name="Abouelleil A."/>
            <person name="Allen A.W."/>
            <person name="Alvarado L."/>
            <person name="Arachchi H.M."/>
            <person name="Berlin A.M."/>
            <person name="Chapman S.B."/>
            <person name="Gainer-Dewar J."/>
            <person name="Goldberg J."/>
            <person name="Griggs A."/>
            <person name="Gujja S."/>
            <person name="Hansen M."/>
            <person name="Howarth C."/>
            <person name="Imamovic A."/>
            <person name="Ireland A."/>
            <person name="Larimer J."/>
            <person name="McCowan C."/>
            <person name="Murphy C."/>
            <person name="Pearson M."/>
            <person name="Poon T.W."/>
            <person name="Priest M."/>
            <person name="Roberts A."/>
            <person name="Saif S."/>
            <person name="Shea T."/>
            <person name="Sisk P."/>
            <person name="Sykes S."/>
            <person name="Wortman J."/>
            <person name="Nusbaum C."/>
            <person name="Birren B."/>
        </authorList>
    </citation>
    <scope>NUCLEOTIDE SEQUENCE [LARGE SCALE GENOMIC DNA]</scope>
    <source>
        <strain evidence="2 3">DSM 19448</strain>
    </source>
</reference>
<dbReference type="AlphaFoldDB" id="A0A0F5IQU3"/>
<dbReference type="InterPro" id="IPR047650">
    <property type="entry name" value="Transpos_IS110"/>
</dbReference>
<dbReference type="GO" id="GO:0004803">
    <property type="term" value="F:transposase activity"/>
    <property type="evidence" value="ECO:0007669"/>
    <property type="project" value="InterPro"/>
</dbReference>
<dbReference type="RefSeq" id="WP_046147666.1">
    <property type="nucleotide sequence ID" value="NZ_KQ033913.1"/>
</dbReference>
<dbReference type="EMBL" id="AQHV01000024">
    <property type="protein sequence ID" value="KKB47911.1"/>
    <property type="molecule type" value="Genomic_DNA"/>
</dbReference>
<organism evidence="2 3">
    <name type="scientific">Parabacteroides goldsteinii DSM 19448 = WAL 12034</name>
    <dbReference type="NCBI Taxonomy" id="927665"/>
    <lineage>
        <taxon>Bacteria</taxon>
        <taxon>Pseudomonadati</taxon>
        <taxon>Bacteroidota</taxon>
        <taxon>Bacteroidia</taxon>
        <taxon>Bacteroidales</taxon>
        <taxon>Tannerellaceae</taxon>
        <taxon>Parabacteroides</taxon>
    </lineage>
</organism>
<dbReference type="GO" id="GO:0003677">
    <property type="term" value="F:DNA binding"/>
    <property type="evidence" value="ECO:0007669"/>
    <property type="project" value="InterPro"/>
</dbReference>
<gene>
    <name evidence="2" type="ORF">HMPREF1535_04327</name>
</gene>
<evidence type="ECO:0000259" key="1">
    <source>
        <dbReference type="Pfam" id="PF01548"/>
    </source>
</evidence>
<feature type="non-terminal residue" evidence="2">
    <location>
        <position position="112"/>
    </location>
</feature>
<dbReference type="HOGENOM" id="CLU_036902_18_4_10"/>
<dbReference type="GO" id="GO:0006313">
    <property type="term" value="P:DNA transposition"/>
    <property type="evidence" value="ECO:0007669"/>
    <property type="project" value="InterPro"/>
</dbReference>
<dbReference type="Pfam" id="PF01548">
    <property type="entry name" value="DEDD_Tnp_IS110"/>
    <property type="match status" value="1"/>
</dbReference>
<evidence type="ECO:0000313" key="3">
    <source>
        <dbReference type="Proteomes" id="UP000033047"/>
    </source>
</evidence>
<dbReference type="Proteomes" id="UP000033047">
    <property type="component" value="Unassembled WGS sequence"/>
</dbReference>
<sequence length="112" mass="12685">MKTVPFEQVILRGCGIDVHKDMVVATISGEGLKTETRSYKTFSSSLTELKEWLLSSGITHVAMESTGVYRKPVYKILECPDMKVWIVNARHIKYVPGHKTDKKDSGWICKLL</sequence>
<proteinExistence type="predicted"/>
<dbReference type="PANTHER" id="PTHR33055">
    <property type="entry name" value="TRANSPOSASE FOR INSERTION SEQUENCE ELEMENT IS1111A"/>
    <property type="match status" value="1"/>
</dbReference>
<protein>
    <recommendedName>
        <fullName evidence="1">Transposase IS110-like N-terminal domain-containing protein</fullName>
    </recommendedName>
</protein>
<accession>A0A0F5IQU3</accession>
<dbReference type="InterPro" id="IPR002525">
    <property type="entry name" value="Transp_IS110-like_N"/>
</dbReference>
<evidence type="ECO:0000313" key="2">
    <source>
        <dbReference type="EMBL" id="KKB47911.1"/>
    </source>
</evidence>
<name>A0A0F5IQU3_9BACT</name>